<evidence type="ECO:0000313" key="3">
    <source>
        <dbReference type="Proteomes" id="UP001140091"/>
    </source>
</evidence>
<comment type="caution">
    <text evidence="2">The sequence shown here is derived from an EMBL/GenBank/DDBJ whole genome shotgun (WGS) entry which is preliminary data.</text>
</comment>
<keyword evidence="3" id="KW-1185">Reference proteome</keyword>
<dbReference type="EMBL" id="JANBPK010000104">
    <property type="protein sequence ID" value="KAJ2936294.1"/>
    <property type="molecule type" value="Genomic_DNA"/>
</dbReference>
<evidence type="ECO:0000256" key="1">
    <source>
        <dbReference type="SAM" id="MobiDB-lite"/>
    </source>
</evidence>
<evidence type="ECO:0000313" key="2">
    <source>
        <dbReference type="EMBL" id="KAJ2936294.1"/>
    </source>
</evidence>
<dbReference type="Proteomes" id="UP001140091">
    <property type="component" value="Unassembled WGS sequence"/>
</dbReference>
<dbReference type="OrthoDB" id="10674700at2759"/>
<feature type="non-terminal residue" evidence="2">
    <location>
        <position position="1"/>
    </location>
</feature>
<accession>A0A9W8MPU5</accession>
<feature type="compositionally biased region" description="Basic and acidic residues" evidence="1">
    <location>
        <begin position="302"/>
        <end position="319"/>
    </location>
</feature>
<proteinExistence type="predicted"/>
<feature type="compositionally biased region" description="Basic residues" evidence="1">
    <location>
        <begin position="326"/>
        <end position="335"/>
    </location>
</feature>
<protein>
    <submittedName>
        <fullName evidence="2">Uncharacterized protein</fullName>
    </submittedName>
</protein>
<feature type="region of interest" description="Disordered" evidence="1">
    <location>
        <begin position="302"/>
        <end position="343"/>
    </location>
</feature>
<gene>
    <name evidence="2" type="ORF">H1R20_g800</name>
</gene>
<sequence length="568" mass="63050">MEFSEGELDELILQSLKNSHEALKVLLNLHTAIMLIKRIALGWKRKFLGIGSLPDIPDDEALLKELGFDKSPALVRGSLQKMLLMTPMMVWIPLLLASSPSPQRRMISFSKMMGNDKPPLLAMVEHQTWKFCCEMAENPKANFYRGIIEFLDLLPWEQLDSVPLTHPTRLWFAFPGDLNLKYELEKWKHLNGKLQVPAPSYSIGKARRGRWPATGNGFQFIQVTVPTPTLSYPIALPTPNSVERPFSKGTHAVTSHTVPSSMSASLGASVSESTLVVDDTTMSRAPSLRPSTAATVIEVHESSMEEGHSRSSHTPDRRSAATHSVVKPHKKSRHRERVESARSVVGPGAVGTYRSKQPRSHKDIIDIGRVFSVPPSDEIQPLINGWSKESSACPIDQDSLGPVAGAPYWPCRVHNNLDLQIMVSLAFEIQIRSPDRTSPLYEIAPDKSIVKVISKEDYGRNSILFNEIGPLSLIIRLHDQSIHPLETAESVVMAPLRDFVTSAEHESGKIMSVLPHTKRIPNLSLNPYATSIAAYTATNPFDLPPFMRGPIPDFMLQMTASTKGATQY</sequence>
<name>A0A9W8MPU5_9AGAR</name>
<dbReference type="AlphaFoldDB" id="A0A9W8MPU5"/>
<reference evidence="2" key="1">
    <citation type="submission" date="2022-06" db="EMBL/GenBank/DDBJ databases">
        <title>Genome Sequence of Candolleomyces eurysporus.</title>
        <authorList>
            <person name="Buettner E."/>
        </authorList>
    </citation>
    <scope>NUCLEOTIDE SEQUENCE</scope>
    <source>
        <strain evidence="2">VTCC 930004</strain>
    </source>
</reference>
<organism evidence="2 3">
    <name type="scientific">Candolleomyces eurysporus</name>
    <dbReference type="NCBI Taxonomy" id="2828524"/>
    <lineage>
        <taxon>Eukaryota</taxon>
        <taxon>Fungi</taxon>
        <taxon>Dikarya</taxon>
        <taxon>Basidiomycota</taxon>
        <taxon>Agaricomycotina</taxon>
        <taxon>Agaricomycetes</taxon>
        <taxon>Agaricomycetidae</taxon>
        <taxon>Agaricales</taxon>
        <taxon>Agaricineae</taxon>
        <taxon>Psathyrellaceae</taxon>
        <taxon>Candolleomyces</taxon>
    </lineage>
</organism>